<dbReference type="GO" id="GO:0016787">
    <property type="term" value="F:hydrolase activity"/>
    <property type="evidence" value="ECO:0007669"/>
    <property type="project" value="UniProtKB-KW"/>
</dbReference>
<dbReference type="Pfam" id="PF22548">
    <property type="entry name" value="AEP-TOTE"/>
    <property type="match status" value="1"/>
</dbReference>
<dbReference type="Proteomes" id="UP000430985">
    <property type="component" value="Unassembled WGS sequence"/>
</dbReference>
<dbReference type="PANTHER" id="PTHR11274">
    <property type="entry name" value="RAD25/XP-B DNA REPAIR HELICASE"/>
    <property type="match status" value="1"/>
</dbReference>
<keyword evidence="4" id="KW-0067">ATP-binding</keyword>
<evidence type="ECO:0000313" key="6">
    <source>
        <dbReference type="Proteomes" id="UP000430985"/>
    </source>
</evidence>
<name>A0A347TA70_LIMRT</name>
<evidence type="ECO:0000313" key="5">
    <source>
        <dbReference type="EMBL" id="MRG69888.1"/>
    </source>
</evidence>
<dbReference type="InterPro" id="IPR006935">
    <property type="entry name" value="Helicase/UvrB_N"/>
</dbReference>
<organism evidence="5 6">
    <name type="scientific">Limosilactobacillus reuteri</name>
    <name type="common">Lactobacillus reuteri</name>
    <dbReference type="NCBI Taxonomy" id="1598"/>
    <lineage>
        <taxon>Bacteria</taxon>
        <taxon>Bacillati</taxon>
        <taxon>Bacillota</taxon>
        <taxon>Bacilli</taxon>
        <taxon>Lactobacillales</taxon>
        <taxon>Lactobacillaceae</taxon>
        <taxon>Limosilactobacillus</taxon>
    </lineage>
</organism>
<protein>
    <submittedName>
        <fullName evidence="5">DEAD/DEAH box helicase</fullName>
    </submittedName>
</protein>
<dbReference type="AlphaFoldDB" id="A0A347TA70"/>
<dbReference type="SUPFAM" id="SSF52540">
    <property type="entry name" value="P-loop containing nucleoside triphosphate hydrolases"/>
    <property type="match status" value="2"/>
</dbReference>
<keyword evidence="1" id="KW-0547">Nucleotide-binding</keyword>
<dbReference type="CDD" id="cd17926">
    <property type="entry name" value="DEXHc_RE"/>
    <property type="match status" value="1"/>
</dbReference>
<dbReference type="CDD" id="cd18785">
    <property type="entry name" value="SF2_C"/>
    <property type="match status" value="1"/>
</dbReference>
<proteinExistence type="predicted"/>
<dbReference type="Pfam" id="PF04851">
    <property type="entry name" value="ResIII"/>
    <property type="match status" value="1"/>
</dbReference>
<sequence>MELNYMEIGKEYALNNGDIITVTQVYWHYETKEKFYSITTDKGTDWIVSEQELLSLIAKKRTTSEKLALYADYFAGRPDVFAQKWSNGKGYSPALKNWRIFYQLRNNKEALSKLKKQYLPYTRKVIYEQISSSDKYHRYGIYPLLKDDKTKLLVFDFDKHQSAAEPYKMTKAVIRTCQKYDLNCLPEISSSGNSYHLWIFFSQPIAASTARFLGKLILVESMITSESLDLSSFDRMIPNQDRLPEKGFGNLIALPLKWSDVKEKKSIFTDNNLQPLALSQLFDQLENTKKYSEEEVKNFISRITKDLKILKGENSRLIIPFLQNFPKKVEGFIAGEIFINRQNLTRQEQLSLLNLATFSNPEYIKRQRMRMPVWDVPSILTAAKIDGKYLRLPRGVESSLKDNCHSYLKEQFTLFKALNVEFTGTLRPQQEEAVNKIDKNKLGMLCAHIGFGKTVVGCALIARRKARTLIIVSTVNIANQWRDAALRFLKIKDVPYKELTKTGRSVKKKQIEIISGTRNHPSKLVDIINIRKLIHLSATERTKLFQDYEQIIVDECHHISAVTFEKTLIEANTRYVLGLTATPERKDGLENFMYYRCGNILYQAQDSEKEYLISRYIYPRYNSFLETKSKLERDTYAQKIRLIAENNDRNEQIVKDALQALSEGRHILLLSERIKHLNELYTKLKQKTSKVYLTTGTQKLSIKLSKIKDPYILLSTGKYVGEGFDLPSLDTLFLTLPFSWKGNTKQYLGRLERNLDKKDELRVYDYVDIADETFAKMYRKRVRVYKQQGYSFVHSKQWNSYSTAYYTKDDYLPVWRQDLANAKKVFICLKRINQKQIEMLNEMVKFSQISLTLDKKQRNCDYKLLSNKVDFKLKEKIGNNICVFDQKICWYGDLNFGGNSYKNSSAIRLVNTELAKKITSSKYQI</sequence>
<dbReference type="GO" id="GO:0005524">
    <property type="term" value="F:ATP binding"/>
    <property type="evidence" value="ECO:0007669"/>
    <property type="project" value="UniProtKB-KW"/>
</dbReference>
<keyword evidence="3 5" id="KW-0347">Helicase</keyword>
<dbReference type="GO" id="GO:0003677">
    <property type="term" value="F:DNA binding"/>
    <property type="evidence" value="ECO:0007669"/>
    <property type="project" value="InterPro"/>
</dbReference>
<accession>A0A347TA70</accession>
<evidence type="ECO:0000256" key="1">
    <source>
        <dbReference type="ARBA" id="ARBA00022741"/>
    </source>
</evidence>
<dbReference type="PANTHER" id="PTHR11274:SF0">
    <property type="entry name" value="GENERAL TRANSCRIPTION AND DNA REPAIR FACTOR IIH HELICASE SUBUNIT XPB"/>
    <property type="match status" value="1"/>
</dbReference>
<dbReference type="PROSITE" id="PS51192">
    <property type="entry name" value="HELICASE_ATP_BIND_1"/>
    <property type="match status" value="1"/>
</dbReference>
<dbReference type="InterPro" id="IPR050615">
    <property type="entry name" value="ATP-dep_DNA_Helicase"/>
</dbReference>
<dbReference type="EMBL" id="WJNE01000030">
    <property type="protein sequence ID" value="MRG69888.1"/>
    <property type="molecule type" value="Genomic_DNA"/>
</dbReference>
<keyword evidence="2" id="KW-0378">Hydrolase</keyword>
<dbReference type="InterPro" id="IPR054347">
    <property type="entry name" value="TOTE_primase"/>
</dbReference>
<evidence type="ECO:0000256" key="3">
    <source>
        <dbReference type="ARBA" id="ARBA00022806"/>
    </source>
</evidence>
<dbReference type="InterPro" id="IPR027417">
    <property type="entry name" value="P-loop_NTPase"/>
</dbReference>
<reference evidence="5 6" key="1">
    <citation type="submission" date="2019-11" db="EMBL/GenBank/DDBJ databases">
        <title>Draft genome sequence of 12 host-associated Lactobacillus reuteri rodent strains.</title>
        <authorList>
            <person name="Zhang S."/>
            <person name="Ozcam M."/>
            <person name="Van Pijkeren J.P."/>
        </authorList>
    </citation>
    <scope>NUCLEOTIDE SEQUENCE [LARGE SCALE GENOMIC DNA]</scope>
    <source>
        <strain evidence="5 6">Rat19</strain>
    </source>
</reference>
<dbReference type="CDD" id="cd09126">
    <property type="entry name" value="PLDc_C_DEXD_like"/>
    <property type="match status" value="1"/>
</dbReference>
<dbReference type="Gene3D" id="3.40.50.300">
    <property type="entry name" value="P-loop containing nucleotide triphosphate hydrolases"/>
    <property type="match status" value="2"/>
</dbReference>
<dbReference type="SMART" id="SM00487">
    <property type="entry name" value="DEXDc"/>
    <property type="match status" value="1"/>
</dbReference>
<dbReference type="GO" id="GO:0004386">
    <property type="term" value="F:helicase activity"/>
    <property type="evidence" value="ECO:0007669"/>
    <property type="project" value="UniProtKB-KW"/>
</dbReference>
<gene>
    <name evidence="5" type="ORF">GIX83_08655</name>
</gene>
<dbReference type="InterPro" id="IPR014001">
    <property type="entry name" value="Helicase_ATP-bd"/>
</dbReference>
<evidence type="ECO:0000256" key="4">
    <source>
        <dbReference type="ARBA" id="ARBA00022840"/>
    </source>
</evidence>
<comment type="caution">
    <text evidence="5">The sequence shown here is derived from an EMBL/GenBank/DDBJ whole genome shotgun (WGS) entry which is preliminary data.</text>
</comment>
<evidence type="ECO:0000256" key="2">
    <source>
        <dbReference type="ARBA" id="ARBA00022801"/>
    </source>
</evidence>